<evidence type="ECO:0000313" key="3">
    <source>
        <dbReference type="Proteomes" id="UP000557566"/>
    </source>
</evidence>
<sequence length="143" mass="14987">MHLPSVAAAVSALAAVAHARITGIAVPDTIRPGDGFHAVIRSSNYIQTVYDVAIAFGYAPGRGYPETLGAVSDSFYLGPAQSNQLGDLKKWITIPSSALRGQGVVTASLMSLYGASHSPILSNYNVTVTFGDRTSSRYVSSQP</sequence>
<proteinExistence type="predicted"/>
<name>A0A8H4LW40_9HYPO</name>
<evidence type="ECO:0000256" key="1">
    <source>
        <dbReference type="SAM" id="SignalP"/>
    </source>
</evidence>
<feature type="signal peptide" evidence="1">
    <location>
        <begin position="1"/>
        <end position="19"/>
    </location>
</feature>
<dbReference type="AlphaFoldDB" id="A0A8H4LW40"/>
<gene>
    <name evidence="2" type="ORF">G6O67_006452</name>
</gene>
<reference evidence="2 3" key="1">
    <citation type="journal article" date="2020" name="Genome Biol. Evol.">
        <title>A new high-quality draft genome assembly of the Chinese cordyceps Ophiocordyceps sinensis.</title>
        <authorList>
            <person name="Shu R."/>
            <person name="Zhang J."/>
            <person name="Meng Q."/>
            <person name="Zhang H."/>
            <person name="Zhou G."/>
            <person name="Li M."/>
            <person name="Wu P."/>
            <person name="Zhao Y."/>
            <person name="Chen C."/>
            <person name="Qin Q."/>
        </authorList>
    </citation>
    <scope>NUCLEOTIDE SEQUENCE [LARGE SCALE GENOMIC DNA]</scope>
    <source>
        <strain evidence="2 3">IOZ07</strain>
    </source>
</reference>
<feature type="chain" id="PRO_5034339141" description="Secreted protein NIS1" evidence="1">
    <location>
        <begin position="20"/>
        <end position="143"/>
    </location>
</feature>
<accession>A0A8H4LW40</accession>
<evidence type="ECO:0000313" key="2">
    <source>
        <dbReference type="EMBL" id="KAF4506360.1"/>
    </source>
</evidence>
<keyword evidence="3" id="KW-1185">Reference proteome</keyword>
<dbReference type="OrthoDB" id="3913322at2759"/>
<dbReference type="InterPro" id="IPR045469">
    <property type="entry name" value="Nis1"/>
</dbReference>
<organism evidence="2 3">
    <name type="scientific">Ophiocordyceps sinensis</name>
    <dbReference type="NCBI Taxonomy" id="72228"/>
    <lineage>
        <taxon>Eukaryota</taxon>
        <taxon>Fungi</taxon>
        <taxon>Dikarya</taxon>
        <taxon>Ascomycota</taxon>
        <taxon>Pezizomycotina</taxon>
        <taxon>Sordariomycetes</taxon>
        <taxon>Hypocreomycetidae</taxon>
        <taxon>Hypocreales</taxon>
        <taxon>Ophiocordycipitaceae</taxon>
        <taxon>Ophiocordyceps</taxon>
    </lineage>
</organism>
<dbReference type="EMBL" id="JAAVMX010000007">
    <property type="protein sequence ID" value="KAF4506360.1"/>
    <property type="molecule type" value="Genomic_DNA"/>
</dbReference>
<protein>
    <recommendedName>
        <fullName evidence="4">Secreted protein NIS1</fullName>
    </recommendedName>
</protein>
<dbReference type="Proteomes" id="UP000557566">
    <property type="component" value="Unassembled WGS sequence"/>
</dbReference>
<evidence type="ECO:0008006" key="4">
    <source>
        <dbReference type="Google" id="ProtNLM"/>
    </source>
</evidence>
<comment type="caution">
    <text evidence="2">The sequence shown here is derived from an EMBL/GenBank/DDBJ whole genome shotgun (WGS) entry which is preliminary data.</text>
</comment>
<dbReference type="Pfam" id="PF19271">
    <property type="entry name" value="Nis1"/>
    <property type="match status" value="1"/>
</dbReference>
<keyword evidence="1" id="KW-0732">Signal</keyword>